<evidence type="ECO:0000313" key="5">
    <source>
        <dbReference type="Proteomes" id="UP000663827"/>
    </source>
</evidence>
<dbReference type="GO" id="GO:0004672">
    <property type="term" value="F:protein kinase activity"/>
    <property type="evidence" value="ECO:0007669"/>
    <property type="project" value="InterPro"/>
</dbReference>
<dbReference type="GO" id="GO:0005524">
    <property type="term" value="F:ATP binding"/>
    <property type="evidence" value="ECO:0007669"/>
    <property type="project" value="UniProtKB-KW"/>
</dbReference>
<proteinExistence type="predicted"/>
<dbReference type="InterPro" id="IPR011009">
    <property type="entry name" value="Kinase-like_dom_sf"/>
</dbReference>
<evidence type="ECO:0000313" key="4">
    <source>
        <dbReference type="EMBL" id="CAE7119494.1"/>
    </source>
</evidence>
<reference evidence="4" key="1">
    <citation type="submission" date="2021-01" db="EMBL/GenBank/DDBJ databases">
        <authorList>
            <person name="Kaushik A."/>
        </authorList>
    </citation>
    <scope>NUCLEOTIDE SEQUENCE</scope>
    <source>
        <strain evidence="4">AG5</strain>
    </source>
</reference>
<dbReference type="SUPFAM" id="SSF56112">
    <property type="entry name" value="Protein kinase-like (PK-like)"/>
    <property type="match status" value="1"/>
</dbReference>
<evidence type="ECO:0000256" key="2">
    <source>
        <dbReference type="ARBA" id="ARBA00022840"/>
    </source>
</evidence>
<dbReference type="Gene3D" id="1.10.510.10">
    <property type="entry name" value="Transferase(Phosphotransferase) domain 1"/>
    <property type="match status" value="1"/>
</dbReference>
<protein>
    <recommendedName>
        <fullName evidence="3">Protein kinase domain-containing protein</fullName>
    </recommendedName>
</protein>
<accession>A0A8H3E250</accession>
<keyword evidence="1" id="KW-0547">Nucleotide-binding</keyword>
<comment type="caution">
    <text evidence="4">The sequence shown here is derived from an EMBL/GenBank/DDBJ whole genome shotgun (WGS) entry which is preliminary data.</text>
</comment>
<name>A0A8H3E250_9AGAM</name>
<organism evidence="4 5">
    <name type="scientific">Rhizoctonia solani</name>
    <dbReference type="NCBI Taxonomy" id="456999"/>
    <lineage>
        <taxon>Eukaryota</taxon>
        <taxon>Fungi</taxon>
        <taxon>Dikarya</taxon>
        <taxon>Basidiomycota</taxon>
        <taxon>Agaricomycotina</taxon>
        <taxon>Agaricomycetes</taxon>
        <taxon>Cantharellales</taxon>
        <taxon>Ceratobasidiaceae</taxon>
        <taxon>Rhizoctonia</taxon>
    </lineage>
</organism>
<dbReference type="Proteomes" id="UP000663827">
    <property type="component" value="Unassembled WGS sequence"/>
</dbReference>
<gene>
    <name evidence="4" type="ORF">RDB_LOCUS54880</name>
</gene>
<evidence type="ECO:0000259" key="3">
    <source>
        <dbReference type="PROSITE" id="PS50011"/>
    </source>
</evidence>
<dbReference type="PROSITE" id="PS50011">
    <property type="entry name" value="PROTEIN_KINASE_DOM"/>
    <property type="match status" value="1"/>
</dbReference>
<dbReference type="Pfam" id="PF07714">
    <property type="entry name" value="PK_Tyr_Ser-Thr"/>
    <property type="match status" value="1"/>
</dbReference>
<sequence>PIQQMFECLRQAGCADLSSHAKASQEIVMSAGGAFGDVWQGMLDNGTKVAVKAWRSHPIEQCDSNTLERAAHELLDLCKLDHPNVHRLQGVIMFRDQYLGMVSEWMDNGNIYQYLLKHPDADRYQLCSQVASGLEYMHSRGKVHGDLKAAHVLVSSDGTARLSHLDSLVMSDVRSLVFLANSSSWPGTFRWLAPEILLEEVQQKTTQTDVYALGMTMLVNKCPMLTV</sequence>
<dbReference type="PANTHER" id="PTHR24418">
    <property type="entry name" value="TYROSINE-PROTEIN KINASE"/>
    <property type="match status" value="1"/>
</dbReference>
<dbReference type="InterPro" id="IPR001245">
    <property type="entry name" value="Ser-Thr/Tyr_kinase_cat_dom"/>
</dbReference>
<dbReference type="EMBL" id="CAJNJQ010001097">
    <property type="protein sequence ID" value="CAE7119494.1"/>
    <property type="molecule type" value="Genomic_DNA"/>
</dbReference>
<keyword evidence="2" id="KW-0067">ATP-binding</keyword>
<dbReference type="InterPro" id="IPR000719">
    <property type="entry name" value="Prot_kinase_dom"/>
</dbReference>
<dbReference type="InterPro" id="IPR050198">
    <property type="entry name" value="Non-receptor_tyrosine_kinases"/>
</dbReference>
<dbReference type="AlphaFoldDB" id="A0A8H3E250"/>
<evidence type="ECO:0000256" key="1">
    <source>
        <dbReference type="ARBA" id="ARBA00022741"/>
    </source>
</evidence>
<feature type="non-terminal residue" evidence="4">
    <location>
        <position position="1"/>
    </location>
</feature>
<feature type="domain" description="Protein kinase" evidence="3">
    <location>
        <begin position="24"/>
        <end position="227"/>
    </location>
</feature>